<dbReference type="EMBL" id="VUJU01007531">
    <property type="protein sequence ID" value="KAF0744225.1"/>
    <property type="molecule type" value="Genomic_DNA"/>
</dbReference>
<keyword evidence="4" id="KW-1185">Reference proteome</keyword>
<accession>A0A6G0XUI0</accession>
<organism evidence="3 4">
    <name type="scientific">Aphis craccivora</name>
    <name type="common">Cowpea aphid</name>
    <dbReference type="NCBI Taxonomy" id="307492"/>
    <lineage>
        <taxon>Eukaryota</taxon>
        <taxon>Metazoa</taxon>
        <taxon>Ecdysozoa</taxon>
        <taxon>Arthropoda</taxon>
        <taxon>Hexapoda</taxon>
        <taxon>Insecta</taxon>
        <taxon>Pterygota</taxon>
        <taxon>Neoptera</taxon>
        <taxon>Paraneoptera</taxon>
        <taxon>Hemiptera</taxon>
        <taxon>Sternorrhyncha</taxon>
        <taxon>Aphidomorpha</taxon>
        <taxon>Aphidoidea</taxon>
        <taxon>Aphididae</taxon>
        <taxon>Aphidini</taxon>
        <taxon>Aphis</taxon>
        <taxon>Aphis</taxon>
    </lineage>
</organism>
<dbReference type="InterPro" id="IPR048366">
    <property type="entry name" value="TNP-like_GBD"/>
</dbReference>
<feature type="domain" description="Transposable element P transposase-like GTP-binding insertion" evidence="1">
    <location>
        <begin position="1"/>
        <end position="39"/>
    </location>
</feature>
<evidence type="ECO:0008006" key="5">
    <source>
        <dbReference type="Google" id="ProtNLM"/>
    </source>
</evidence>
<feature type="domain" description="Transposable element P transposase-like RNase H C-terminal" evidence="2">
    <location>
        <begin position="120"/>
        <end position="152"/>
    </location>
</feature>
<evidence type="ECO:0000259" key="1">
    <source>
        <dbReference type="Pfam" id="PF21788"/>
    </source>
</evidence>
<dbReference type="PANTHER" id="PTHR47577:SF2">
    <property type="entry name" value="THAP DOMAIN CONTAINING 9"/>
    <property type="match status" value="1"/>
</dbReference>
<dbReference type="Pfam" id="PF21788">
    <property type="entry name" value="TNP-like_GBD"/>
    <property type="match status" value="1"/>
</dbReference>
<dbReference type="Pfam" id="PF21789">
    <property type="entry name" value="TNP-like_RNaseH_C"/>
    <property type="match status" value="1"/>
</dbReference>
<dbReference type="PANTHER" id="PTHR47577">
    <property type="entry name" value="THAP DOMAIN-CONTAINING PROTEIN 6"/>
    <property type="match status" value="1"/>
</dbReference>
<evidence type="ECO:0000259" key="2">
    <source>
        <dbReference type="Pfam" id="PF21789"/>
    </source>
</evidence>
<evidence type="ECO:0000313" key="3">
    <source>
        <dbReference type="EMBL" id="KAF0744225.1"/>
    </source>
</evidence>
<comment type="caution">
    <text evidence="3">The sequence shown here is derived from an EMBL/GenBank/DDBJ whole genome shotgun (WGS) entry which is preliminary data.</text>
</comment>
<dbReference type="OrthoDB" id="7615032at2759"/>
<gene>
    <name evidence="3" type="ORF">FWK35_00018403</name>
</gene>
<proteinExistence type="predicted"/>
<name>A0A6G0XUI0_APHCR</name>
<dbReference type="InterPro" id="IPR048367">
    <property type="entry name" value="TNP-like_RNaseH_C"/>
</dbReference>
<dbReference type="Proteomes" id="UP000478052">
    <property type="component" value="Unassembled WGS sequence"/>
</dbReference>
<protein>
    <recommendedName>
        <fullName evidence="5">THAP-type domain-containing protein</fullName>
    </recommendedName>
</protein>
<reference evidence="3 4" key="1">
    <citation type="submission" date="2019-08" db="EMBL/GenBank/DDBJ databases">
        <title>Whole genome of Aphis craccivora.</title>
        <authorList>
            <person name="Voronova N.V."/>
            <person name="Shulinski R.S."/>
            <person name="Bandarenka Y.V."/>
            <person name="Zhorov D.G."/>
            <person name="Warner D."/>
        </authorList>
    </citation>
    <scope>NUCLEOTIDE SEQUENCE [LARGE SCALE GENOMIC DNA]</scope>
    <source>
        <strain evidence="3">180601</strain>
        <tissue evidence="3">Whole Body</tissue>
    </source>
</reference>
<evidence type="ECO:0000313" key="4">
    <source>
        <dbReference type="Proteomes" id="UP000478052"/>
    </source>
</evidence>
<sequence length="350" mass="40098">MNVRLAAQTLSDSVADALSYLKYQNDLFSDVESTAEFISRSTFSKNPYNKAISSDTIVQYTRFMQDFIPYIKSLGFPGGVKVINSGRKTGFVGFVLSLQNAISMFHDLLEKTDLYFFPTYKISQDHIETTFSAIRNRLGYNNNPTCGEFKAACKIIIIHNKVVGSVFGNCSMLENTKHLLVNTSKFEKNVMFTLNSHWLPKRHLDDHDYFETYINVTKYMEDTCHYIAGFVVKKLLKKVDCQFCQNSLIKAGCNNDNENSLITLKNQGGLIIPSKSVKTMAHEPIYFSSTRNKLYLLNELKSSLYKTYNTCLFSCQNIRVFHELRKINYVKIKSGKTKSKLTKLVHFRHA</sequence>
<dbReference type="AlphaFoldDB" id="A0A6G0XUI0"/>